<dbReference type="RefSeq" id="WP_171199246.1">
    <property type="nucleotide sequence ID" value="NZ_JABEND010000003.1"/>
</dbReference>
<organism evidence="3 4">
    <name type="scientific">Nakamurella aerolata</name>
    <dbReference type="NCBI Taxonomy" id="1656892"/>
    <lineage>
        <taxon>Bacteria</taxon>
        <taxon>Bacillati</taxon>
        <taxon>Actinomycetota</taxon>
        <taxon>Actinomycetes</taxon>
        <taxon>Nakamurellales</taxon>
        <taxon>Nakamurellaceae</taxon>
        <taxon>Nakamurella</taxon>
    </lineage>
</organism>
<accession>A0A849A8Z9</accession>
<protein>
    <submittedName>
        <fullName evidence="3">DUF4185 domain-containing protein</fullName>
    </submittedName>
</protein>
<proteinExistence type="predicted"/>
<comment type="caution">
    <text evidence="3">The sequence shown here is derived from an EMBL/GenBank/DDBJ whole genome shotgun (WGS) entry which is preliminary data.</text>
</comment>
<dbReference type="Pfam" id="PF13810">
    <property type="entry name" value="DUF4185"/>
    <property type="match status" value="1"/>
</dbReference>
<evidence type="ECO:0000313" key="3">
    <source>
        <dbReference type="EMBL" id="NNG35578.1"/>
    </source>
</evidence>
<dbReference type="EMBL" id="JABEND010000003">
    <property type="protein sequence ID" value="NNG35578.1"/>
    <property type="molecule type" value="Genomic_DNA"/>
</dbReference>
<evidence type="ECO:0000313" key="4">
    <source>
        <dbReference type="Proteomes" id="UP000562984"/>
    </source>
</evidence>
<reference evidence="3 4" key="1">
    <citation type="submission" date="2020-05" db="EMBL/GenBank/DDBJ databases">
        <title>Nakamurella sp. DB0629 isolated from air conditioner.</title>
        <authorList>
            <person name="Kim D.H."/>
            <person name="Kim D.-U."/>
        </authorList>
    </citation>
    <scope>NUCLEOTIDE SEQUENCE [LARGE SCALE GENOMIC DNA]</scope>
    <source>
        <strain evidence="3 4">DB0629</strain>
    </source>
</reference>
<feature type="region of interest" description="Disordered" evidence="1">
    <location>
        <begin position="1"/>
        <end position="37"/>
    </location>
</feature>
<dbReference type="Proteomes" id="UP000562984">
    <property type="component" value="Unassembled WGS sequence"/>
</dbReference>
<gene>
    <name evidence="3" type="ORF">HKD39_07600</name>
</gene>
<dbReference type="PROSITE" id="PS51318">
    <property type="entry name" value="TAT"/>
    <property type="match status" value="1"/>
</dbReference>
<dbReference type="AlphaFoldDB" id="A0A849A8Z9"/>
<feature type="domain" description="DUF4185" evidence="2">
    <location>
        <begin position="82"/>
        <end position="385"/>
    </location>
</feature>
<evidence type="ECO:0000256" key="1">
    <source>
        <dbReference type="SAM" id="MobiDB-lite"/>
    </source>
</evidence>
<keyword evidence="4" id="KW-1185">Reference proteome</keyword>
<feature type="compositionally biased region" description="Low complexity" evidence="1">
    <location>
        <begin position="19"/>
        <end position="37"/>
    </location>
</feature>
<name>A0A849A8Z9_9ACTN</name>
<dbReference type="InterPro" id="IPR025442">
    <property type="entry name" value="DUF4185"/>
</dbReference>
<evidence type="ECO:0000259" key="2">
    <source>
        <dbReference type="Pfam" id="PF13810"/>
    </source>
</evidence>
<sequence length="390" mass="41262">MTAHPTNPQPIDPTAVRHGAAQQDAGQQHPGGLSRRGLLRGTAIGAGGLAAAALGAGPLAGTASAAPVVSKIKNLAGTQSPVQFGVGATDLGIPARCPNGRVLYLFGDTWADRLGGSNWRSPVGLFSSTSNVAAGISFDGAVGANAGNGNVAQQLWYYPHDSYYATVIPSDVITVGNTMYLQAIVNGPTFGQVRWTEIWQSTDSGASWTHTGVKFPGDKDGGGFQLITWGLGNDGYVYLYSTGFQRDKGLRLYRVPSNAIADANAYQPWGFNGSWAWGNPSTEVLGGKFGEMCLRPIGGKWVLTWFNAGDYRIDAMVLNTPTDNLYTAPKTTLIYGGAWGAEDATHVAQLYGGYIVPGSTLSDLHLIVSQWNTSTNDVYHAMQFRVRGLA</sequence>
<dbReference type="InterPro" id="IPR006311">
    <property type="entry name" value="TAT_signal"/>
</dbReference>